<evidence type="ECO:0000256" key="2">
    <source>
        <dbReference type="ARBA" id="ARBA00023043"/>
    </source>
</evidence>
<dbReference type="PANTHER" id="PTHR24189:SF50">
    <property type="entry name" value="ANKYRIN REPEAT AND SOCS BOX PROTEIN 2"/>
    <property type="match status" value="1"/>
</dbReference>
<evidence type="ECO:0000313" key="4">
    <source>
        <dbReference type="EMBL" id="RPE09559.1"/>
    </source>
</evidence>
<name>A0A3N4PS15_9BACT</name>
<reference evidence="4 5" key="1">
    <citation type="submission" date="2018-11" db="EMBL/GenBank/DDBJ databases">
        <title>Chitinophaga lutea sp.nov., isolate from arsenic contaminated soil.</title>
        <authorList>
            <person name="Zong Y."/>
        </authorList>
    </citation>
    <scope>NUCLEOTIDE SEQUENCE [LARGE SCALE GENOMIC DNA]</scope>
    <source>
        <strain evidence="4 5">ZY74</strain>
    </source>
</reference>
<evidence type="ECO:0000256" key="3">
    <source>
        <dbReference type="PROSITE-ProRule" id="PRU00023"/>
    </source>
</evidence>
<dbReference type="InterPro" id="IPR036770">
    <property type="entry name" value="Ankyrin_rpt-contain_sf"/>
</dbReference>
<dbReference type="EMBL" id="RPDH01000002">
    <property type="protein sequence ID" value="RPE09559.1"/>
    <property type="molecule type" value="Genomic_DNA"/>
</dbReference>
<gene>
    <name evidence="4" type="ORF">EGT74_21470</name>
</gene>
<dbReference type="OrthoDB" id="5657095at2"/>
<comment type="caution">
    <text evidence="4">The sequence shown here is derived from an EMBL/GenBank/DDBJ whole genome shotgun (WGS) entry which is preliminary data.</text>
</comment>
<dbReference type="InterPro" id="IPR050745">
    <property type="entry name" value="Multifunctional_regulatory"/>
</dbReference>
<dbReference type="Pfam" id="PF12796">
    <property type="entry name" value="Ank_2"/>
    <property type="match status" value="1"/>
</dbReference>
<organism evidence="4 5">
    <name type="scientific">Chitinophaga lutea</name>
    <dbReference type="NCBI Taxonomy" id="2488634"/>
    <lineage>
        <taxon>Bacteria</taxon>
        <taxon>Pseudomonadati</taxon>
        <taxon>Bacteroidota</taxon>
        <taxon>Chitinophagia</taxon>
        <taxon>Chitinophagales</taxon>
        <taxon>Chitinophagaceae</taxon>
        <taxon>Chitinophaga</taxon>
    </lineage>
</organism>
<dbReference type="AlphaFoldDB" id="A0A3N4PS15"/>
<protein>
    <submittedName>
        <fullName evidence="4">Uncharacterized protein</fullName>
    </submittedName>
</protein>
<accession>A0A3N4PS15</accession>
<dbReference type="PANTHER" id="PTHR24189">
    <property type="entry name" value="MYOTROPHIN"/>
    <property type="match status" value="1"/>
</dbReference>
<dbReference type="Proteomes" id="UP000278351">
    <property type="component" value="Unassembled WGS sequence"/>
</dbReference>
<dbReference type="SMART" id="SM00248">
    <property type="entry name" value="ANK"/>
    <property type="match status" value="5"/>
</dbReference>
<dbReference type="InterPro" id="IPR002110">
    <property type="entry name" value="Ankyrin_rpt"/>
</dbReference>
<feature type="repeat" description="ANK" evidence="3">
    <location>
        <begin position="182"/>
        <end position="214"/>
    </location>
</feature>
<keyword evidence="2 3" id="KW-0040">ANK repeat</keyword>
<dbReference type="RefSeq" id="WP_123848553.1">
    <property type="nucleotide sequence ID" value="NZ_RPDH01000002.1"/>
</dbReference>
<evidence type="ECO:0000256" key="1">
    <source>
        <dbReference type="ARBA" id="ARBA00022737"/>
    </source>
</evidence>
<dbReference type="PROSITE" id="PS50088">
    <property type="entry name" value="ANK_REPEAT"/>
    <property type="match status" value="1"/>
</dbReference>
<dbReference type="PROSITE" id="PS50297">
    <property type="entry name" value="ANK_REP_REGION"/>
    <property type="match status" value="1"/>
</dbReference>
<proteinExistence type="predicted"/>
<dbReference type="SUPFAM" id="SSF48403">
    <property type="entry name" value="Ankyrin repeat"/>
    <property type="match status" value="1"/>
</dbReference>
<keyword evidence="5" id="KW-1185">Reference proteome</keyword>
<keyword evidence="1" id="KW-0677">Repeat</keyword>
<dbReference type="Gene3D" id="1.25.40.20">
    <property type="entry name" value="Ankyrin repeat-containing domain"/>
    <property type="match status" value="3"/>
</dbReference>
<sequence length="393" mass="44043">MTQHPLADAIKRNSLEDARQRIRQGEKLPAGLPDFDKKQVFDALVRGKAFDLIDELVKTGFIETDLYEYERFDGTIFESLFRNLRDTPEELAFLQSFVSKLDNINDALQDKTLLETALLASAPLEVIKVLIAAGCSVHYKNNYEIGYLYKVVQEFGIREELGTAYLELLIGEGVDPNEGNVVNETALHLAVSKHKKQYIDLLLRHGADPNLQNKSGESPYYYALVHQVCGPELYQMLKAYAPPDFNSVNKDGESLFVGTVRMRRRPSDHDIDILKTLIADGADPYQTAPYYGQGKSALDWIVEQPAEALRAVLDTGAVDVNRKDDEGNTLLHKVCAYNVNYDQEAARQLYRKAKLLLDAGADVNSTNDADQTPMMLAAQDNLKAKTVELLVKQ</sequence>
<evidence type="ECO:0000313" key="5">
    <source>
        <dbReference type="Proteomes" id="UP000278351"/>
    </source>
</evidence>